<dbReference type="InterPro" id="IPR010982">
    <property type="entry name" value="Lambda_DNA-bd_dom_sf"/>
</dbReference>
<dbReference type="SUPFAM" id="SSF47413">
    <property type="entry name" value="lambda repressor-like DNA-binding domains"/>
    <property type="match status" value="1"/>
</dbReference>
<organism evidence="2 3">
    <name type="scientific">Streptomyces synnematoformans</name>
    <dbReference type="NCBI Taxonomy" id="415721"/>
    <lineage>
        <taxon>Bacteria</taxon>
        <taxon>Bacillati</taxon>
        <taxon>Actinomycetota</taxon>
        <taxon>Actinomycetes</taxon>
        <taxon>Kitasatosporales</taxon>
        <taxon>Streptomycetaceae</taxon>
        <taxon>Streptomyces</taxon>
    </lineage>
</organism>
<dbReference type="PROSITE" id="PS50943">
    <property type="entry name" value="HTH_CROC1"/>
    <property type="match status" value="1"/>
</dbReference>
<dbReference type="Proteomes" id="UP001500443">
    <property type="component" value="Unassembled WGS sequence"/>
</dbReference>
<accession>A0ABP5IXI2</accession>
<gene>
    <name evidence="2" type="ORF">GCM10009802_04140</name>
</gene>
<dbReference type="Pfam" id="PF13560">
    <property type="entry name" value="HTH_31"/>
    <property type="match status" value="1"/>
</dbReference>
<sequence length="77" mass="8646">MPAPPDDDTLAYRQAVGARIRELRIHAKLTQWTLGDLAGADHKTIHRIEYGVTDPPFSLLIRIAWALDVDLADLLRT</sequence>
<dbReference type="CDD" id="cd00093">
    <property type="entry name" value="HTH_XRE"/>
    <property type="match status" value="1"/>
</dbReference>
<proteinExistence type="predicted"/>
<dbReference type="EMBL" id="BAAAPF010000003">
    <property type="protein sequence ID" value="GAA2108358.1"/>
    <property type="molecule type" value="Genomic_DNA"/>
</dbReference>
<evidence type="ECO:0000313" key="2">
    <source>
        <dbReference type="EMBL" id="GAA2108358.1"/>
    </source>
</evidence>
<evidence type="ECO:0000313" key="3">
    <source>
        <dbReference type="Proteomes" id="UP001500443"/>
    </source>
</evidence>
<dbReference type="RefSeq" id="WP_344287226.1">
    <property type="nucleotide sequence ID" value="NZ_BAAAPF010000003.1"/>
</dbReference>
<evidence type="ECO:0000259" key="1">
    <source>
        <dbReference type="PROSITE" id="PS50943"/>
    </source>
</evidence>
<dbReference type="InterPro" id="IPR001387">
    <property type="entry name" value="Cro/C1-type_HTH"/>
</dbReference>
<dbReference type="SMART" id="SM00530">
    <property type="entry name" value="HTH_XRE"/>
    <property type="match status" value="1"/>
</dbReference>
<comment type="caution">
    <text evidence="2">The sequence shown here is derived from an EMBL/GenBank/DDBJ whole genome shotgun (WGS) entry which is preliminary data.</text>
</comment>
<dbReference type="Gene3D" id="1.10.260.40">
    <property type="entry name" value="lambda repressor-like DNA-binding domains"/>
    <property type="match status" value="1"/>
</dbReference>
<feature type="domain" description="HTH cro/C1-type" evidence="1">
    <location>
        <begin position="20"/>
        <end position="74"/>
    </location>
</feature>
<reference evidence="3" key="1">
    <citation type="journal article" date="2019" name="Int. J. Syst. Evol. Microbiol.">
        <title>The Global Catalogue of Microorganisms (GCM) 10K type strain sequencing project: providing services to taxonomists for standard genome sequencing and annotation.</title>
        <authorList>
            <consortium name="The Broad Institute Genomics Platform"/>
            <consortium name="The Broad Institute Genome Sequencing Center for Infectious Disease"/>
            <person name="Wu L."/>
            <person name="Ma J."/>
        </authorList>
    </citation>
    <scope>NUCLEOTIDE SEQUENCE [LARGE SCALE GENOMIC DNA]</scope>
    <source>
        <strain evidence="3">JCM 15481</strain>
    </source>
</reference>
<name>A0ABP5IXI2_9ACTN</name>
<protein>
    <recommendedName>
        <fullName evidence="1">HTH cro/C1-type domain-containing protein</fullName>
    </recommendedName>
</protein>
<keyword evidence="3" id="KW-1185">Reference proteome</keyword>